<keyword evidence="4" id="KW-1185">Reference proteome</keyword>
<sequence>MESEKIILILAVVFMYISRRVTTAQDNEDEQQSSSYSFHSVELSFWIALGLATSVILTCLCCIFCCKRKSFIGQPGGPTALEQGQGRDGQVNSALDYSCPPPPYSEAPKYALSKETDGLPDYSETYL</sequence>
<dbReference type="RefSeq" id="XP_011677774.1">
    <property type="nucleotide sequence ID" value="XM_011679472.2"/>
</dbReference>
<dbReference type="OMA" id="CIFCCKR"/>
<evidence type="ECO:0000256" key="1">
    <source>
        <dbReference type="SAM" id="MobiDB-lite"/>
    </source>
</evidence>
<dbReference type="GeneID" id="105444778"/>
<feature type="region of interest" description="Disordered" evidence="1">
    <location>
        <begin position="100"/>
        <end position="127"/>
    </location>
</feature>
<protein>
    <submittedName>
        <fullName evidence="3">Uncharacterized protein</fullName>
    </submittedName>
</protein>
<evidence type="ECO:0000313" key="4">
    <source>
        <dbReference type="Proteomes" id="UP000007110"/>
    </source>
</evidence>
<dbReference type="Proteomes" id="UP000007110">
    <property type="component" value="Unassembled WGS sequence"/>
</dbReference>
<evidence type="ECO:0000313" key="3">
    <source>
        <dbReference type="EnsemblMetazoa" id="XP_011677774"/>
    </source>
</evidence>
<feature type="transmembrane region" description="Helical" evidence="2">
    <location>
        <begin position="43"/>
        <end position="66"/>
    </location>
</feature>
<reference evidence="3" key="2">
    <citation type="submission" date="2021-01" db="UniProtKB">
        <authorList>
            <consortium name="EnsemblMetazoa"/>
        </authorList>
    </citation>
    <scope>IDENTIFICATION</scope>
</reference>
<keyword evidence="2" id="KW-1133">Transmembrane helix</keyword>
<evidence type="ECO:0000256" key="2">
    <source>
        <dbReference type="SAM" id="Phobius"/>
    </source>
</evidence>
<keyword evidence="2" id="KW-0812">Transmembrane</keyword>
<dbReference type="InParanoid" id="A0A7M7HNR3"/>
<dbReference type="AlphaFoldDB" id="A0A7M7HNR3"/>
<reference evidence="4" key="1">
    <citation type="submission" date="2015-02" db="EMBL/GenBank/DDBJ databases">
        <title>Genome sequencing for Strongylocentrotus purpuratus.</title>
        <authorList>
            <person name="Murali S."/>
            <person name="Liu Y."/>
            <person name="Vee V."/>
            <person name="English A."/>
            <person name="Wang M."/>
            <person name="Skinner E."/>
            <person name="Han Y."/>
            <person name="Muzny D.M."/>
            <person name="Worley K.C."/>
            <person name="Gibbs R.A."/>
        </authorList>
    </citation>
    <scope>NUCLEOTIDE SEQUENCE</scope>
</reference>
<organism evidence="3 4">
    <name type="scientific">Strongylocentrotus purpuratus</name>
    <name type="common">Purple sea urchin</name>
    <dbReference type="NCBI Taxonomy" id="7668"/>
    <lineage>
        <taxon>Eukaryota</taxon>
        <taxon>Metazoa</taxon>
        <taxon>Echinodermata</taxon>
        <taxon>Eleutherozoa</taxon>
        <taxon>Echinozoa</taxon>
        <taxon>Echinoidea</taxon>
        <taxon>Euechinoidea</taxon>
        <taxon>Echinacea</taxon>
        <taxon>Camarodonta</taxon>
        <taxon>Echinidea</taxon>
        <taxon>Strongylocentrotidae</taxon>
        <taxon>Strongylocentrotus</taxon>
    </lineage>
</organism>
<proteinExistence type="predicted"/>
<dbReference type="KEGG" id="spu:105444778"/>
<dbReference type="OrthoDB" id="10350683at2759"/>
<name>A0A7M7HNR3_STRPU</name>
<dbReference type="EnsemblMetazoa" id="XM_011679472">
    <property type="protein sequence ID" value="XP_011677774"/>
    <property type="gene ID" value="LOC105444778"/>
</dbReference>
<keyword evidence="2" id="KW-0472">Membrane</keyword>
<accession>A0A7M7HNR3</accession>